<feature type="domain" description="Methyl-accepting transducer" evidence="4">
    <location>
        <begin position="48"/>
        <end position="305"/>
    </location>
</feature>
<comment type="caution">
    <text evidence="5">The sequence shown here is derived from an EMBL/GenBank/DDBJ whole genome shotgun (WGS) entry which is preliminary data.</text>
</comment>
<dbReference type="InterPro" id="IPR004089">
    <property type="entry name" value="MCPsignal_dom"/>
</dbReference>
<dbReference type="Gene3D" id="1.10.287.950">
    <property type="entry name" value="Methyl-accepting chemotaxis protein"/>
    <property type="match status" value="1"/>
</dbReference>
<dbReference type="SMART" id="SM00283">
    <property type="entry name" value="MA"/>
    <property type="match status" value="1"/>
</dbReference>
<gene>
    <name evidence="5" type="ORF">JK636_13690</name>
</gene>
<organism evidence="5 6">
    <name type="scientific">Clostridium rhizosphaerae</name>
    <dbReference type="NCBI Taxonomy" id="2803861"/>
    <lineage>
        <taxon>Bacteria</taxon>
        <taxon>Bacillati</taxon>
        <taxon>Bacillota</taxon>
        <taxon>Clostridia</taxon>
        <taxon>Eubacteriales</taxon>
        <taxon>Clostridiaceae</taxon>
        <taxon>Clostridium</taxon>
    </lineage>
</organism>
<evidence type="ECO:0000256" key="1">
    <source>
        <dbReference type="ARBA" id="ARBA00023224"/>
    </source>
</evidence>
<reference evidence="5 6" key="1">
    <citation type="submission" date="2021-01" db="EMBL/GenBank/DDBJ databases">
        <title>Genome public.</title>
        <authorList>
            <person name="Liu C."/>
            <person name="Sun Q."/>
        </authorList>
    </citation>
    <scope>NUCLEOTIDE SEQUENCE [LARGE SCALE GENOMIC DNA]</scope>
    <source>
        <strain evidence="5 6">YIM B02515</strain>
    </source>
</reference>
<dbReference type="EMBL" id="JAESWC010000008">
    <property type="protein sequence ID" value="MBL4936809.1"/>
    <property type="molecule type" value="Genomic_DNA"/>
</dbReference>
<feature type="region of interest" description="Disordered" evidence="3">
    <location>
        <begin position="1"/>
        <end position="20"/>
    </location>
</feature>
<evidence type="ECO:0000313" key="5">
    <source>
        <dbReference type="EMBL" id="MBL4936809.1"/>
    </source>
</evidence>
<protein>
    <submittedName>
        <fullName evidence="5">Chemotaxis protein</fullName>
    </submittedName>
</protein>
<evidence type="ECO:0000256" key="3">
    <source>
        <dbReference type="SAM" id="MobiDB-lite"/>
    </source>
</evidence>
<dbReference type="PANTHER" id="PTHR32089">
    <property type="entry name" value="METHYL-ACCEPTING CHEMOTAXIS PROTEIN MCPB"/>
    <property type="match status" value="1"/>
</dbReference>
<evidence type="ECO:0000256" key="2">
    <source>
        <dbReference type="PROSITE-ProRule" id="PRU00284"/>
    </source>
</evidence>
<dbReference type="Pfam" id="PF00015">
    <property type="entry name" value="MCPsignal"/>
    <property type="match status" value="1"/>
</dbReference>
<keyword evidence="1 2" id="KW-0807">Transducer</keyword>
<keyword evidence="6" id="KW-1185">Reference proteome</keyword>
<dbReference type="Proteomes" id="UP000632377">
    <property type="component" value="Unassembled WGS sequence"/>
</dbReference>
<name>A0ABS1TBR6_9CLOT</name>
<evidence type="ECO:0000259" key="4">
    <source>
        <dbReference type="PROSITE" id="PS50111"/>
    </source>
</evidence>
<dbReference type="SUPFAM" id="SSF58104">
    <property type="entry name" value="Methyl-accepting chemotaxis protein (MCP) signaling domain"/>
    <property type="match status" value="1"/>
</dbReference>
<dbReference type="PANTHER" id="PTHR32089:SF112">
    <property type="entry name" value="LYSOZYME-LIKE PROTEIN-RELATED"/>
    <property type="match status" value="1"/>
</dbReference>
<proteinExistence type="predicted"/>
<dbReference type="PROSITE" id="PS50111">
    <property type="entry name" value="CHEMOTAXIS_TRANSDUC_2"/>
    <property type="match status" value="1"/>
</dbReference>
<accession>A0ABS1TBR6</accession>
<evidence type="ECO:0000313" key="6">
    <source>
        <dbReference type="Proteomes" id="UP000632377"/>
    </source>
</evidence>
<sequence>MFFSKKKSTESSSTNLPVLDNSRDTVLSESLAKTYEKIKGEIVTVEESSNNIISISSNIEAAVNQITSSNSRQNEEISSTLGILKDFNLDMENMAGGITNVQIKVLDTTSMADEGLKSIEELDSSLNQLQTAFSSSTSTVNDLVSKIDSVNTITDSISQIASQTNLLALNAAIEAARAGEAGRGFSVVAEEVRKLAENSKLAVENITKILDEIKIDIISTSNSMSQGETAITNQNSTLKTTKNTFINIKASIDEAAGEIDNSIATLVETSEKKNTILSKVEDLSSISETNSSLSEEIAASLESQAPAFVQIKRNIDKLNETLDMLNLK</sequence>
<dbReference type="RefSeq" id="WP_202749562.1">
    <property type="nucleotide sequence ID" value="NZ_JAESWC010000008.1"/>
</dbReference>